<name>A0A1I7TVF3_9PELO</name>
<evidence type="ECO:0000313" key="3">
    <source>
        <dbReference type="WBParaSite" id="Csp11.Scaffold629.g12183.t2"/>
    </source>
</evidence>
<feature type="coiled-coil region" evidence="1">
    <location>
        <begin position="98"/>
        <end position="194"/>
    </location>
</feature>
<organism evidence="2 3">
    <name type="scientific">Caenorhabditis tropicalis</name>
    <dbReference type="NCBI Taxonomy" id="1561998"/>
    <lineage>
        <taxon>Eukaryota</taxon>
        <taxon>Metazoa</taxon>
        <taxon>Ecdysozoa</taxon>
        <taxon>Nematoda</taxon>
        <taxon>Chromadorea</taxon>
        <taxon>Rhabditida</taxon>
        <taxon>Rhabditina</taxon>
        <taxon>Rhabditomorpha</taxon>
        <taxon>Rhabditoidea</taxon>
        <taxon>Rhabditidae</taxon>
        <taxon>Peloderinae</taxon>
        <taxon>Caenorhabditis</taxon>
    </lineage>
</organism>
<dbReference type="Proteomes" id="UP000095282">
    <property type="component" value="Unplaced"/>
</dbReference>
<dbReference type="WBParaSite" id="Csp11.Scaffold629.g12183.t2">
    <property type="protein sequence ID" value="Csp11.Scaffold629.g12183.t2"/>
    <property type="gene ID" value="Csp11.Scaffold629.g12183"/>
</dbReference>
<protein>
    <submittedName>
        <fullName evidence="3">ATP-dependent DNA helicase</fullName>
    </submittedName>
</protein>
<evidence type="ECO:0000313" key="2">
    <source>
        <dbReference type="Proteomes" id="UP000095282"/>
    </source>
</evidence>
<keyword evidence="2" id="KW-1185">Reference proteome</keyword>
<accession>A0A1I7TVF3</accession>
<evidence type="ECO:0000256" key="1">
    <source>
        <dbReference type="SAM" id="Coils"/>
    </source>
</evidence>
<dbReference type="STRING" id="1561998.A0A1I7TVF3"/>
<dbReference type="AlphaFoldDB" id="A0A1I7TVF3"/>
<sequence length="213" mass="24781">MLSEERVIYFSINHQTTTSPKEVFFHRVKMTPSGKRNTLQYPIRLAYASTVNKRQGMTLSRCGLVLQSNMYVLPRTLKNSEIMSKLTSSLFDSIQECGVEWKEKNEEQENVKEELEAAKEKDEVRKVEIKKLKAIIKMLEEDGSMDKNIMKKVVKLRNEKKEMAEDLNTKSERIKELEAQSEAQNVQLNEAHTTINKLEVLIFYIDFGIFNLL</sequence>
<keyword evidence="1" id="KW-0175">Coiled coil</keyword>
<proteinExistence type="predicted"/>
<reference evidence="3" key="1">
    <citation type="submission" date="2016-11" db="UniProtKB">
        <authorList>
            <consortium name="WormBaseParasite"/>
        </authorList>
    </citation>
    <scope>IDENTIFICATION</scope>
</reference>